<dbReference type="InterPro" id="IPR000719">
    <property type="entry name" value="Prot_kinase_dom"/>
</dbReference>
<dbReference type="SUPFAM" id="SSF56112">
    <property type="entry name" value="Protein kinase-like (PK-like)"/>
    <property type="match status" value="1"/>
</dbReference>
<reference evidence="13 14" key="1">
    <citation type="submission" date="2018-01" db="EMBL/GenBank/DDBJ databases">
        <title>Lactibacter flavus gen. nov., sp. nov., a novel bacterium of the family Propionibacteriaceae isolated from raw milk and dairy products.</title>
        <authorList>
            <person name="Wenning M."/>
            <person name="Breitenwieser F."/>
            <person name="Huptas C."/>
            <person name="von Neubeck M."/>
            <person name="Busse H.-J."/>
            <person name="Scherer S."/>
        </authorList>
    </citation>
    <scope>NUCLEOTIDE SEQUENCE [LARGE SCALE GENOMIC DNA]</scope>
    <source>
        <strain evidence="13 14">VG341</strain>
    </source>
</reference>
<dbReference type="CDD" id="cd14014">
    <property type="entry name" value="STKc_PknB_like"/>
    <property type="match status" value="1"/>
</dbReference>
<keyword evidence="10" id="KW-0472">Membrane</keyword>
<dbReference type="Pfam" id="PF00069">
    <property type="entry name" value="Pkinase"/>
    <property type="match status" value="1"/>
</dbReference>
<dbReference type="FunFam" id="3.30.200.20:FF:000035">
    <property type="entry name" value="Serine/threonine protein kinase Stk1"/>
    <property type="match status" value="1"/>
</dbReference>
<keyword evidence="10" id="KW-0812">Transmembrane</keyword>
<evidence type="ECO:0000256" key="10">
    <source>
        <dbReference type="SAM" id="Phobius"/>
    </source>
</evidence>
<evidence type="ECO:0000256" key="8">
    <source>
        <dbReference type="ARBA" id="ARBA00048679"/>
    </source>
</evidence>
<dbReference type="OrthoDB" id="9762169at2"/>
<keyword evidence="2 13" id="KW-0723">Serine/threonine-protein kinase</keyword>
<dbReference type="NCBIfam" id="NF033483">
    <property type="entry name" value="PknB_PASTA_kin"/>
    <property type="match status" value="1"/>
</dbReference>
<dbReference type="InterPro" id="IPR005543">
    <property type="entry name" value="PASTA_dom"/>
</dbReference>
<dbReference type="SMART" id="SM00740">
    <property type="entry name" value="PASTA"/>
    <property type="match status" value="4"/>
</dbReference>
<dbReference type="GO" id="GO:0005524">
    <property type="term" value="F:ATP binding"/>
    <property type="evidence" value="ECO:0007669"/>
    <property type="project" value="UniProtKB-KW"/>
</dbReference>
<name>A0A4Q2EFM2_9ACTN</name>
<dbReference type="InterPro" id="IPR011009">
    <property type="entry name" value="Kinase-like_dom_sf"/>
</dbReference>
<dbReference type="EMBL" id="PPCV01000004">
    <property type="protein sequence ID" value="RXW32350.1"/>
    <property type="molecule type" value="Genomic_DNA"/>
</dbReference>
<dbReference type="GO" id="GO:0045717">
    <property type="term" value="P:negative regulation of fatty acid biosynthetic process"/>
    <property type="evidence" value="ECO:0007669"/>
    <property type="project" value="UniProtKB-ARBA"/>
</dbReference>
<keyword evidence="5 13" id="KW-0418">Kinase</keyword>
<evidence type="ECO:0000256" key="4">
    <source>
        <dbReference type="ARBA" id="ARBA00022741"/>
    </source>
</evidence>
<dbReference type="PANTHER" id="PTHR43289">
    <property type="entry name" value="MITOGEN-ACTIVATED PROTEIN KINASE KINASE KINASE 20-RELATED"/>
    <property type="match status" value="1"/>
</dbReference>
<dbReference type="Gene3D" id="1.10.510.10">
    <property type="entry name" value="Transferase(Phosphotransferase) domain 1"/>
    <property type="match status" value="1"/>
</dbReference>
<comment type="caution">
    <text evidence="13">The sequence shown here is derived from an EMBL/GenBank/DDBJ whole genome shotgun (WGS) entry which is preliminary data.</text>
</comment>
<evidence type="ECO:0000256" key="9">
    <source>
        <dbReference type="SAM" id="MobiDB-lite"/>
    </source>
</evidence>
<evidence type="ECO:0000256" key="2">
    <source>
        <dbReference type="ARBA" id="ARBA00022527"/>
    </source>
</evidence>
<evidence type="ECO:0000256" key="5">
    <source>
        <dbReference type="ARBA" id="ARBA00022777"/>
    </source>
</evidence>
<accession>A0A4Q2EFM2</accession>
<keyword evidence="14" id="KW-1185">Reference proteome</keyword>
<evidence type="ECO:0000313" key="13">
    <source>
        <dbReference type="EMBL" id="RXW32350.1"/>
    </source>
</evidence>
<keyword evidence="10" id="KW-1133">Transmembrane helix</keyword>
<protein>
    <recommendedName>
        <fullName evidence="1">non-specific serine/threonine protein kinase</fullName>
        <ecNumber evidence="1">2.7.11.1</ecNumber>
    </recommendedName>
</protein>
<dbReference type="PROSITE" id="PS51178">
    <property type="entry name" value="PASTA"/>
    <property type="match status" value="3"/>
</dbReference>
<evidence type="ECO:0000256" key="3">
    <source>
        <dbReference type="ARBA" id="ARBA00022679"/>
    </source>
</evidence>
<evidence type="ECO:0000256" key="7">
    <source>
        <dbReference type="ARBA" id="ARBA00047899"/>
    </source>
</evidence>
<comment type="catalytic activity">
    <reaction evidence="8">
        <text>L-seryl-[protein] + ATP = O-phospho-L-seryl-[protein] + ADP + H(+)</text>
        <dbReference type="Rhea" id="RHEA:17989"/>
        <dbReference type="Rhea" id="RHEA-COMP:9863"/>
        <dbReference type="Rhea" id="RHEA-COMP:11604"/>
        <dbReference type="ChEBI" id="CHEBI:15378"/>
        <dbReference type="ChEBI" id="CHEBI:29999"/>
        <dbReference type="ChEBI" id="CHEBI:30616"/>
        <dbReference type="ChEBI" id="CHEBI:83421"/>
        <dbReference type="ChEBI" id="CHEBI:456216"/>
        <dbReference type="EC" id="2.7.11.1"/>
    </reaction>
</comment>
<evidence type="ECO:0000256" key="1">
    <source>
        <dbReference type="ARBA" id="ARBA00012513"/>
    </source>
</evidence>
<dbReference type="PROSITE" id="PS00108">
    <property type="entry name" value="PROTEIN_KINASE_ST"/>
    <property type="match status" value="1"/>
</dbReference>
<feature type="domain" description="PASTA" evidence="12">
    <location>
        <begin position="611"/>
        <end position="682"/>
    </location>
</feature>
<dbReference type="Proteomes" id="UP000290624">
    <property type="component" value="Unassembled WGS sequence"/>
</dbReference>
<dbReference type="Pfam" id="PF03793">
    <property type="entry name" value="PASTA"/>
    <property type="match status" value="4"/>
</dbReference>
<dbReference type="GO" id="GO:0004674">
    <property type="term" value="F:protein serine/threonine kinase activity"/>
    <property type="evidence" value="ECO:0007669"/>
    <property type="project" value="UniProtKB-KW"/>
</dbReference>
<keyword evidence="4" id="KW-0547">Nucleotide-binding</keyword>
<dbReference type="Gene3D" id="3.30.10.20">
    <property type="match status" value="4"/>
</dbReference>
<dbReference type="InterPro" id="IPR008271">
    <property type="entry name" value="Ser/Thr_kinase_AS"/>
</dbReference>
<evidence type="ECO:0000259" key="11">
    <source>
        <dbReference type="PROSITE" id="PS50011"/>
    </source>
</evidence>
<feature type="domain" description="PASTA" evidence="12">
    <location>
        <begin position="477"/>
        <end position="544"/>
    </location>
</feature>
<dbReference type="PROSITE" id="PS50011">
    <property type="entry name" value="PROTEIN_KINASE_DOM"/>
    <property type="match status" value="1"/>
</dbReference>
<comment type="catalytic activity">
    <reaction evidence="7">
        <text>L-threonyl-[protein] + ATP = O-phospho-L-threonyl-[protein] + ADP + H(+)</text>
        <dbReference type="Rhea" id="RHEA:46608"/>
        <dbReference type="Rhea" id="RHEA-COMP:11060"/>
        <dbReference type="Rhea" id="RHEA-COMP:11605"/>
        <dbReference type="ChEBI" id="CHEBI:15378"/>
        <dbReference type="ChEBI" id="CHEBI:30013"/>
        <dbReference type="ChEBI" id="CHEBI:30616"/>
        <dbReference type="ChEBI" id="CHEBI:61977"/>
        <dbReference type="ChEBI" id="CHEBI:456216"/>
        <dbReference type="EC" id="2.7.11.1"/>
    </reaction>
</comment>
<dbReference type="SMART" id="SM00220">
    <property type="entry name" value="S_TKc"/>
    <property type="match status" value="1"/>
</dbReference>
<evidence type="ECO:0000259" key="12">
    <source>
        <dbReference type="PROSITE" id="PS51178"/>
    </source>
</evidence>
<feature type="region of interest" description="Disordered" evidence="9">
    <location>
        <begin position="355"/>
        <end position="380"/>
    </location>
</feature>
<feature type="domain" description="Protein kinase" evidence="11">
    <location>
        <begin position="24"/>
        <end position="291"/>
    </location>
</feature>
<evidence type="ECO:0000313" key="14">
    <source>
        <dbReference type="Proteomes" id="UP000290624"/>
    </source>
</evidence>
<dbReference type="FunFam" id="1.10.510.10:FF:000021">
    <property type="entry name" value="Serine/threonine protein kinase"/>
    <property type="match status" value="1"/>
</dbReference>
<organism evidence="13 14">
    <name type="scientific">Propioniciclava flava</name>
    <dbReference type="NCBI Taxonomy" id="2072026"/>
    <lineage>
        <taxon>Bacteria</taxon>
        <taxon>Bacillati</taxon>
        <taxon>Actinomycetota</taxon>
        <taxon>Actinomycetes</taxon>
        <taxon>Propionibacteriales</taxon>
        <taxon>Propionibacteriaceae</taxon>
        <taxon>Propioniciclava</taxon>
    </lineage>
</organism>
<sequence length="682" mass="72813">MPRRDVLTTERSGGLVGHVIDDRYQVVKKLARGGMATVYVAHDIRLSRTVAIKVMNEGLSDTAEFTSRFDAEARAAAHLSHPNVVAVFDQGTDNGRPYIVMEYVQGFTLRQLITREAPMDPRRALDLIEPVAAALAAAHAAGLIHRDIKPENVLISDRGQVKVADFGLARAVTAHTSASTNGLVIGTVSYIAPELVTKGRADARSDVYSLGIVLYELLTGRKPHTGDTPIQVAYSHVHNQITAPSLEVSTTWRDGRGGIPPYLDALVTTAANRERENRPADAGVLLSHVRAVRDAMARGVLDDPELTALVRQTQGSASPATTSGIPRMGAERQFTPVTPVSPVFDVSSDGAPFYRNGPSPYSADSPHTSTLPAVKDQPRGPRPRWARITALIAALALVAGLTWGGWYLFEGRYTSAPTLVRMTQTDAQSAAHDAQVSVVFEREFSEDVPSGQVIRTDPAAGQRMLRDAVVTAWVSRGPERFAVPNVVGKSLDDATAQIEGTSLTVGDVSRVHSDTVGANIVISQDTKPDTQAKRATPIALVVSDGPAPVDMVDFTGKKLSDAQAWAQTNKITLATSEANHDSIPKGSIVSQDPASGDLHRGDTLTLVVSKGPVMVTVPNGLRGMKRDDAEAQIRKAGLTPGFQPLVNGMDPIDRDGGYRVFSVDPGEGTVVPQGTTVTIKGY</sequence>
<dbReference type="AlphaFoldDB" id="A0A4Q2EFM2"/>
<dbReference type="CDD" id="cd06577">
    <property type="entry name" value="PASTA_pknB"/>
    <property type="match status" value="4"/>
</dbReference>
<proteinExistence type="predicted"/>
<dbReference type="Gene3D" id="3.30.200.20">
    <property type="entry name" value="Phosphorylase Kinase, domain 1"/>
    <property type="match status" value="1"/>
</dbReference>
<dbReference type="PANTHER" id="PTHR43289:SF34">
    <property type="entry name" value="SERINE_THREONINE-PROTEIN KINASE YBDM-RELATED"/>
    <property type="match status" value="1"/>
</dbReference>
<dbReference type="EC" id="2.7.11.1" evidence="1"/>
<keyword evidence="3" id="KW-0808">Transferase</keyword>
<gene>
    <name evidence="13" type="ORF">C1706_07305</name>
</gene>
<evidence type="ECO:0000256" key="6">
    <source>
        <dbReference type="ARBA" id="ARBA00022840"/>
    </source>
</evidence>
<feature type="domain" description="PASTA" evidence="12">
    <location>
        <begin position="545"/>
        <end position="610"/>
    </location>
</feature>
<feature type="transmembrane region" description="Helical" evidence="10">
    <location>
        <begin position="385"/>
        <end position="409"/>
    </location>
</feature>
<keyword evidence="6" id="KW-0067">ATP-binding</keyword>